<dbReference type="NCBIfam" id="TIGR01451">
    <property type="entry name" value="B_ant_repeat"/>
    <property type="match status" value="1"/>
</dbReference>
<evidence type="ECO:0000313" key="3">
    <source>
        <dbReference type="Proteomes" id="UP000427906"/>
    </source>
</evidence>
<dbReference type="Proteomes" id="UP000427906">
    <property type="component" value="Chromosome"/>
</dbReference>
<accession>A0A5K7YGT7</accession>
<dbReference type="AlphaFoldDB" id="A0A5K7YGT7"/>
<feature type="domain" description="DUF11" evidence="1">
    <location>
        <begin position="57"/>
        <end position="110"/>
    </location>
</feature>
<evidence type="ECO:0000259" key="1">
    <source>
        <dbReference type="Pfam" id="PF01345"/>
    </source>
</evidence>
<gene>
    <name evidence="2" type="ORF">DSCA_22560</name>
</gene>
<keyword evidence="3" id="KW-1185">Reference proteome</keyword>
<organism evidence="2 3">
    <name type="scientific">Desulfosarcina alkanivorans</name>
    <dbReference type="NCBI Taxonomy" id="571177"/>
    <lineage>
        <taxon>Bacteria</taxon>
        <taxon>Pseudomonadati</taxon>
        <taxon>Thermodesulfobacteriota</taxon>
        <taxon>Desulfobacteria</taxon>
        <taxon>Desulfobacterales</taxon>
        <taxon>Desulfosarcinaceae</taxon>
        <taxon>Desulfosarcina</taxon>
    </lineage>
</organism>
<dbReference type="InterPro" id="IPR001434">
    <property type="entry name" value="OmcB-like_DUF11"/>
</dbReference>
<dbReference type="KEGG" id="dalk:DSCA_22560"/>
<reference evidence="2 3" key="1">
    <citation type="submission" date="2019-11" db="EMBL/GenBank/DDBJ databases">
        <title>Comparative genomics of hydrocarbon-degrading Desulfosarcina strains.</title>
        <authorList>
            <person name="Watanabe M."/>
            <person name="Kojima H."/>
            <person name="Fukui M."/>
        </authorList>
    </citation>
    <scope>NUCLEOTIDE SEQUENCE [LARGE SCALE GENOMIC DNA]</scope>
    <source>
        <strain evidence="2 3">PL12</strain>
    </source>
</reference>
<dbReference type="Pfam" id="PF01345">
    <property type="entry name" value="DUF11"/>
    <property type="match status" value="1"/>
</dbReference>
<dbReference type="Gene3D" id="2.60.40.3080">
    <property type="match status" value="1"/>
</dbReference>
<protein>
    <recommendedName>
        <fullName evidence="1">DUF11 domain-containing protein</fullName>
    </recommendedName>
</protein>
<name>A0A5K7YGT7_9BACT</name>
<dbReference type="InterPro" id="IPR047589">
    <property type="entry name" value="DUF11_rpt"/>
</dbReference>
<evidence type="ECO:0000313" key="2">
    <source>
        <dbReference type="EMBL" id="BBO68326.1"/>
    </source>
</evidence>
<dbReference type="EMBL" id="AP021874">
    <property type="protein sequence ID" value="BBO68326.1"/>
    <property type="molecule type" value="Genomic_DNA"/>
</dbReference>
<sequence length="175" mass="19060">MVTSTYREERKMTLRTFLKLAAVILMLMPIDAWAKPDVKVSITAEKEISVVENGQTVVKRIPADTVASEETLFYTLTVANHGDEKVTNVVLKNPLPEGTAYVADSAYGEGSTILFSVDGGKNFHTPPQLTVTVKKADGSSEKQSAAADQYTHIRWTIADIAPGKTLKLGYEATVK</sequence>
<proteinExistence type="predicted"/>